<evidence type="ECO:0000313" key="3">
    <source>
        <dbReference type="EMBL" id="OGK40150.1"/>
    </source>
</evidence>
<name>A0A1F7I9W1_9BACT</name>
<organism evidence="3 4">
    <name type="scientific">Candidatus Roizmanbacteria bacterium RIFCSPLOWO2_01_FULL_37_12</name>
    <dbReference type="NCBI Taxonomy" id="1802056"/>
    <lineage>
        <taxon>Bacteria</taxon>
        <taxon>Candidatus Roizmaniibacteriota</taxon>
    </lineage>
</organism>
<dbReference type="EMBL" id="MGAG01000028">
    <property type="protein sequence ID" value="OGK40150.1"/>
    <property type="molecule type" value="Genomic_DNA"/>
</dbReference>
<reference evidence="3 4" key="1">
    <citation type="journal article" date="2016" name="Nat. Commun.">
        <title>Thousands of microbial genomes shed light on interconnected biogeochemical processes in an aquifer system.</title>
        <authorList>
            <person name="Anantharaman K."/>
            <person name="Brown C.T."/>
            <person name="Hug L.A."/>
            <person name="Sharon I."/>
            <person name="Castelle C.J."/>
            <person name="Probst A.J."/>
            <person name="Thomas B.C."/>
            <person name="Singh A."/>
            <person name="Wilkins M.J."/>
            <person name="Karaoz U."/>
            <person name="Brodie E.L."/>
            <person name="Williams K.H."/>
            <person name="Hubbard S.S."/>
            <person name="Banfield J.F."/>
        </authorList>
    </citation>
    <scope>NUCLEOTIDE SEQUENCE [LARGE SCALE GENOMIC DNA]</scope>
</reference>
<accession>A0A1F7I9W1</accession>
<dbReference type="Gene3D" id="2.40.70.10">
    <property type="entry name" value="Acid Proteases"/>
    <property type="match status" value="1"/>
</dbReference>
<dbReference type="PROSITE" id="PS00141">
    <property type="entry name" value="ASP_PROTEASE"/>
    <property type="match status" value="1"/>
</dbReference>
<gene>
    <name evidence="3" type="ORF">A2954_06455</name>
</gene>
<protein>
    <recommendedName>
        <fullName evidence="2">Peptidase A2 domain-containing protein</fullName>
    </recommendedName>
</protein>
<comment type="caution">
    <text evidence="3">The sequence shown here is derived from an EMBL/GenBank/DDBJ whole genome shotgun (WGS) entry which is preliminary data.</text>
</comment>
<keyword evidence="1" id="KW-0378">Hydrolase</keyword>
<evidence type="ECO:0000313" key="4">
    <source>
        <dbReference type="Proteomes" id="UP000177698"/>
    </source>
</evidence>
<evidence type="ECO:0000259" key="2">
    <source>
        <dbReference type="PROSITE" id="PS50175"/>
    </source>
</evidence>
<evidence type="ECO:0000256" key="1">
    <source>
        <dbReference type="ARBA" id="ARBA00022801"/>
    </source>
</evidence>
<dbReference type="Proteomes" id="UP000177698">
    <property type="component" value="Unassembled WGS sequence"/>
</dbReference>
<dbReference type="SUPFAM" id="SSF50630">
    <property type="entry name" value="Acid proteases"/>
    <property type="match status" value="1"/>
</dbReference>
<dbReference type="InterPro" id="IPR001969">
    <property type="entry name" value="Aspartic_peptidase_AS"/>
</dbReference>
<dbReference type="Pfam" id="PF13650">
    <property type="entry name" value="Asp_protease_2"/>
    <property type="match status" value="1"/>
</dbReference>
<dbReference type="InterPro" id="IPR021109">
    <property type="entry name" value="Peptidase_aspartic_dom_sf"/>
</dbReference>
<dbReference type="AlphaFoldDB" id="A0A1F7I9W1"/>
<dbReference type="InterPro" id="IPR001995">
    <property type="entry name" value="Peptidase_A2_cat"/>
</dbReference>
<sequence>MDVKFNYEDNGPSPFGHIYRPVAKVSLTSLSVNKSIDVWMVVDTGADYTIVPQHISKKLRISLERECYKDITFGVGGNQVIYFLKNKITAKIGNLERKIPLAFFDNNEVPALLGRLGFLETFDTEFLKSHTVVFKS</sequence>
<dbReference type="PROSITE" id="PS50175">
    <property type="entry name" value="ASP_PROT_RETROV"/>
    <property type="match status" value="1"/>
</dbReference>
<dbReference type="GO" id="GO:0006508">
    <property type="term" value="P:proteolysis"/>
    <property type="evidence" value="ECO:0007669"/>
    <property type="project" value="InterPro"/>
</dbReference>
<dbReference type="GO" id="GO:0004190">
    <property type="term" value="F:aspartic-type endopeptidase activity"/>
    <property type="evidence" value="ECO:0007669"/>
    <property type="project" value="InterPro"/>
</dbReference>
<proteinExistence type="predicted"/>
<feature type="domain" description="Peptidase A2" evidence="2">
    <location>
        <begin position="38"/>
        <end position="77"/>
    </location>
</feature>